<dbReference type="EMBL" id="ML977209">
    <property type="protein sequence ID" value="KAF1981070.1"/>
    <property type="molecule type" value="Genomic_DNA"/>
</dbReference>
<evidence type="ECO:0000313" key="2">
    <source>
        <dbReference type="EMBL" id="KAF1981070.1"/>
    </source>
</evidence>
<protein>
    <submittedName>
        <fullName evidence="2">Uncharacterized protein</fullName>
    </submittedName>
</protein>
<dbReference type="AlphaFoldDB" id="A0A6G1GJR4"/>
<organism evidence="2 3">
    <name type="scientific">Aulographum hederae CBS 113979</name>
    <dbReference type="NCBI Taxonomy" id="1176131"/>
    <lineage>
        <taxon>Eukaryota</taxon>
        <taxon>Fungi</taxon>
        <taxon>Dikarya</taxon>
        <taxon>Ascomycota</taxon>
        <taxon>Pezizomycotina</taxon>
        <taxon>Dothideomycetes</taxon>
        <taxon>Pleosporomycetidae</taxon>
        <taxon>Aulographales</taxon>
        <taxon>Aulographaceae</taxon>
    </lineage>
</organism>
<feature type="non-terminal residue" evidence="2">
    <location>
        <position position="1"/>
    </location>
</feature>
<evidence type="ECO:0000313" key="3">
    <source>
        <dbReference type="Proteomes" id="UP000800041"/>
    </source>
</evidence>
<name>A0A6G1GJR4_9PEZI</name>
<sequence length="359" mass="39268">QKEASFFRSLGAKRVRVTSGPYEAPPNNQASGMAMFLERNSKVPCNDCLITWMQAGLTLENGSYANAQQGLWLHHGVQLETGSTDVVCPNGYENLPINWNRFFASGNERSATNLCLNGTSKTGYYLSPTSQIWTMLEVMNQTPHPMKGMLTIDYEYLPGPSFPPGFQKLKSVWLDVAGCGNSEVPAVRNASTFDLRSPTPWTVPKEWPAGRAVITAGHLHDGGTRLQLQRNGESVCDSTATYGGDPGYVDGTAMPGMDGMKMEHISHMQTCDVPTVKAGDVFEVQAFYNFTGRPGMVNDDGTLSPVMGIGMMYFAEGDGEVQKVEGGQREGMPVVGNEAKEGMERGSENQWRRGLEWRA</sequence>
<feature type="compositionally biased region" description="Basic and acidic residues" evidence="1">
    <location>
        <begin position="338"/>
        <end position="359"/>
    </location>
</feature>
<keyword evidence="3" id="KW-1185">Reference proteome</keyword>
<proteinExistence type="predicted"/>
<feature type="region of interest" description="Disordered" evidence="1">
    <location>
        <begin position="332"/>
        <end position="359"/>
    </location>
</feature>
<accession>A0A6G1GJR4</accession>
<reference evidence="2" key="1">
    <citation type="journal article" date="2020" name="Stud. Mycol.">
        <title>101 Dothideomycetes genomes: a test case for predicting lifestyles and emergence of pathogens.</title>
        <authorList>
            <person name="Haridas S."/>
            <person name="Albert R."/>
            <person name="Binder M."/>
            <person name="Bloem J."/>
            <person name="Labutti K."/>
            <person name="Salamov A."/>
            <person name="Andreopoulos B."/>
            <person name="Baker S."/>
            <person name="Barry K."/>
            <person name="Bills G."/>
            <person name="Bluhm B."/>
            <person name="Cannon C."/>
            <person name="Castanera R."/>
            <person name="Culley D."/>
            <person name="Daum C."/>
            <person name="Ezra D."/>
            <person name="Gonzalez J."/>
            <person name="Henrissat B."/>
            <person name="Kuo A."/>
            <person name="Liang C."/>
            <person name="Lipzen A."/>
            <person name="Lutzoni F."/>
            <person name="Magnuson J."/>
            <person name="Mondo S."/>
            <person name="Nolan M."/>
            <person name="Ohm R."/>
            <person name="Pangilinan J."/>
            <person name="Park H.-J."/>
            <person name="Ramirez L."/>
            <person name="Alfaro M."/>
            <person name="Sun H."/>
            <person name="Tritt A."/>
            <person name="Yoshinaga Y."/>
            <person name="Zwiers L.-H."/>
            <person name="Turgeon B."/>
            <person name="Goodwin S."/>
            <person name="Spatafora J."/>
            <person name="Crous P."/>
            <person name="Grigoriev I."/>
        </authorList>
    </citation>
    <scope>NUCLEOTIDE SEQUENCE</scope>
    <source>
        <strain evidence="2">CBS 113979</strain>
    </source>
</reference>
<gene>
    <name evidence="2" type="ORF">K402DRAFT_343168</name>
</gene>
<dbReference type="Proteomes" id="UP000800041">
    <property type="component" value="Unassembled WGS sequence"/>
</dbReference>
<evidence type="ECO:0000256" key="1">
    <source>
        <dbReference type="SAM" id="MobiDB-lite"/>
    </source>
</evidence>
<dbReference type="OrthoDB" id="4142625at2759"/>